<accession>A0A8S1RA75</accession>
<sequence>MELLNNEERELLTKYNRYLTKDKIQEPLKYSDIFIGKHDINNIPQQTQEKKIQNSKLHIKTSSANKRDQFKSILNELNNVQNRQLENIFKSSSVCEETQREKQINECEIQVVVNENVQQKTNKNSDRPEKQSKQQKSLPKEQIKKKQEQQPKKDRQIQSLQSTVEIQQQFNEKLLQQLNKLMQLKKIDNKFFYNLISKHVNECPNFGKRVKEEIKEILNQLL</sequence>
<name>A0A8S1RA75_9CILI</name>
<dbReference type="Proteomes" id="UP000692954">
    <property type="component" value="Unassembled WGS sequence"/>
</dbReference>
<organism evidence="2 3">
    <name type="scientific">Paramecium sonneborni</name>
    <dbReference type="NCBI Taxonomy" id="65129"/>
    <lineage>
        <taxon>Eukaryota</taxon>
        <taxon>Sar</taxon>
        <taxon>Alveolata</taxon>
        <taxon>Ciliophora</taxon>
        <taxon>Intramacronucleata</taxon>
        <taxon>Oligohymenophorea</taxon>
        <taxon>Peniculida</taxon>
        <taxon>Parameciidae</taxon>
        <taxon>Paramecium</taxon>
    </lineage>
</organism>
<keyword evidence="3" id="KW-1185">Reference proteome</keyword>
<proteinExistence type="predicted"/>
<gene>
    <name evidence="2" type="ORF">PSON_ATCC_30995.1.T1470096</name>
</gene>
<feature type="region of interest" description="Disordered" evidence="1">
    <location>
        <begin position="118"/>
        <end position="158"/>
    </location>
</feature>
<dbReference type="OrthoDB" id="310529at2759"/>
<evidence type="ECO:0000313" key="2">
    <source>
        <dbReference type="EMBL" id="CAD8123820.1"/>
    </source>
</evidence>
<dbReference type="EMBL" id="CAJJDN010000147">
    <property type="protein sequence ID" value="CAD8123820.1"/>
    <property type="molecule type" value="Genomic_DNA"/>
</dbReference>
<reference evidence="2" key="1">
    <citation type="submission" date="2021-01" db="EMBL/GenBank/DDBJ databases">
        <authorList>
            <consortium name="Genoscope - CEA"/>
            <person name="William W."/>
        </authorList>
    </citation>
    <scope>NUCLEOTIDE SEQUENCE</scope>
</reference>
<feature type="compositionally biased region" description="Basic and acidic residues" evidence="1">
    <location>
        <begin position="123"/>
        <end position="156"/>
    </location>
</feature>
<dbReference type="AlphaFoldDB" id="A0A8S1RA75"/>
<protein>
    <submittedName>
        <fullName evidence="2">Uncharacterized protein</fullName>
    </submittedName>
</protein>
<evidence type="ECO:0000313" key="3">
    <source>
        <dbReference type="Proteomes" id="UP000692954"/>
    </source>
</evidence>
<evidence type="ECO:0000256" key="1">
    <source>
        <dbReference type="SAM" id="MobiDB-lite"/>
    </source>
</evidence>
<comment type="caution">
    <text evidence="2">The sequence shown here is derived from an EMBL/GenBank/DDBJ whole genome shotgun (WGS) entry which is preliminary data.</text>
</comment>